<proteinExistence type="predicted"/>
<evidence type="ECO:0000313" key="4">
    <source>
        <dbReference type="Proteomes" id="UP000242222"/>
    </source>
</evidence>
<feature type="transmembrane region" description="Helical" evidence="1">
    <location>
        <begin position="221"/>
        <end position="238"/>
    </location>
</feature>
<feature type="transmembrane region" description="Helical" evidence="1">
    <location>
        <begin position="106"/>
        <end position="127"/>
    </location>
</feature>
<dbReference type="Pfam" id="PF02517">
    <property type="entry name" value="Rce1-like"/>
    <property type="match status" value="1"/>
</dbReference>
<feature type="transmembrane region" description="Helical" evidence="1">
    <location>
        <begin position="65"/>
        <end position="86"/>
    </location>
</feature>
<accession>A0A1I4Z7L8</accession>
<name>A0A1I4Z7L8_9GAMM</name>
<dbReference type="RefSeq" id="WP_092878381.1">
    <property type="nucleotide sequence ID" value="NZ_FOVC01000008.1"/>
</dbReference>
<reference evidence="4" key="1">
    <citation type="submission" date="2016-10" db="EMBL/GenBank/DDBJ databases">
        <authorList>
            <person name="Varghese N."/>
            <person name="Submissions S."/>
        </authorList>
    </citation>
    <scope>NUCLEOTIDE SEQUENCE [LARGE SCALE GENOMIC DNA]</scope>
    <source>
        <strain evidence="4">N6PO6</strain>
    </source>
</reference>
<feature type="transmembrane region" description="Helical" evidence="1">
    <location>
        <begin position="139"/>
        <end position="159"/>
    </location>
</feature>
<gene>
    <name evidence="3" type="ORF">SAMN05216516_10822</name>
</gene>
<evidence type="ECO:0000313" key="3">
    <source>
        <dbReference type="EMBL" id="SFN46291.1"/>
    </source>
</evidence>
<feature type="transmembrane region" description="Helical" evidence="1">
    <location>
        <begin position="196"/>
        <end position="215"/>
    </location>
</feature>
<dbReference type="InterPro" id="IPR003675">
    <property type="entry name" value="Rce1/LyrA-like_dom"/>
</dbReference>
<dbReference type="GO" id="GO:0004175">
    <property type="term" value="F:endopeptidase activity"/>
    <property type="evidence" value="ECO:0007669"/>
    <property type="project" value="UniProtKB-ARBA"/>
</dbReference>
<keyword evidence="1" id="KW-0812">Transmembrane</keyword>
<feature type="transmembrane region" description="Helical" evidence="1">
    <location>
        <begin position="165"/>
        <end position="184"/>
    </location>
</feature>
<dbReference type="STRING" id="1367852.SAMN05216516_10822"/>
<sequence>MWDFLALALLLLRFSKKCGYIVLAVAIMMGCSVGVLDWTALVWIVATGVILLIRTYVKPYRSWRHLTEAVLVADAVALMLHLVHGFKNLRVLDGVYVSPDSLPFTMYYNFDKALVPFILLGCVSTLFYTKHHKHVSWQWGLLVAAVPGLLMLATLAGGLRVEFHAPVWLLDFTLANIFFVSLAEEALFRGYLQQRLARAVNPAAALVISALSFGVMHYHGGLMMVLFASLAGLIYGIAWMWSGRLWVAVLFHFGLNLTQLLFFTYPALRHLP</sequence>
<organism evidence="3 4">
    <name type="scientific">Izhakiella capsodis</name>
    <dbReference type="NCBI Taxonomy" id="1367852"/>
    <lineage>
        <taxon>Bacteria</taxon>
        <taxon>Pseudomonadati</taxon>
        <taxon>Pseudomonadota</taxon>
        <taxon>Gammaproteobacteria</taxon>
        <taxon>Enterobacterales</taxon>
        <taxon>Erwiniaceae</taxon>
        <taxon>Izhakiella</taxon>
    </lineage>
</organism>
<protein>
    <recommendedName>
        <fullName evidence="2">CAAX prenyl protease 2/Lysostaphin resistance protein A-like domain-containing protein</fullName>
    </recommendedName>
</protein>
<evidence type="ECO:0000256" key="1">
    <source>
        <dbReference type="SAM" id="Phobius"/>
    </source>
</evidence>
<dbReference type="GO" id="GO:0080120">
    <property type="term" value="P:CAAX-box protein maturation"/>
    <property type="evidence" value="ECO:0007669"/>
    <property type="project" value="UniProtKB-ARBA"/>
</dbReference>
<evidence type="ECO:0000259" key="2">
    <source>
        <dbReference type="Pfam" id="PF02517"/>
    </source>
</evidence>
<dbReference type="Proteomes" id="UP000242222">
    <property type="component" value="Unassembled WGS sequence"/>
</dbReference>
<feature type="domain" description="CAAX prenyl protease 2/Lysostaphin resistance protein A-like" evidence="2">
    <location>
        <begin position="167"/>
        <end position="257"/>
    </location>
</feature>
<feature type="transmembrane region" description="Helical" evidence="1">
    <location>
        <begin position="25"/>
        <end position="53"/>
    </location>
</feature>
<keyword evidence="1" id="KW-0472">Membrane</keyword>
<dbReference type="OrthoDB" id="5322702at2"/>
<keyword evidence="1" id="KW-1133">Transmembrane helix</keyword>
<keyword evidence="4" id="KW-1185">Reference proteome</keyword>
<feature type="transmembrane region" description="Helical" evidence="1">
    <location>
        <begin position="245"/>
        <end position="268"/>
    </location>
</feature>
<dbReference type="EMBL" id="FOVC01000008">
    <property type="protein sequence ID" value="SFN46291.1"/>
    <property type="molecule type" value="Genomic_DNA"/>
</dbReference>
<dbReference type="AlphaFoldDB" id="A0A1I4Z7L8"/>